<sequence>MSSDDNNSTIKPSEESSNTVENSEQPSSSTSESKEMINIIVKTSKEREQFQLTNDASVKDLRQMVSERYKVEPHKICLIFSGKILKDGDTLENHSK</sequence>
<evidence type="ECO:0000313" key="3">
    <source>
        <dbReference type="EMBL" id="OTF72442.1"/>
    </source>
</evidence>
<dbReference type="AlphaFoldDB" id="A0A1Y3AVD4"/>
<dbReference type="GO" id="GO:0006511">
    <property type="term" value="P:ubiquitin-dependent protein catabolic process"/>
    <property type="evidence" value="ECO:0007669"/>
    <property type="project" value="TreeGrafter"/>
</dbReference>
<evidence type="ECO:0000256" key="1">
    <source>
        <dbReference type="SAM" id="MobiDB-lite"/>
    </source>
</evidence>
<dbReference type="Pfam" id="PF00240">
    <property type="entry name" value="ubiquitin"/>
    <property type="match status" value="1"/>
</dbReference>
<dbReference type="Gene3D" id="3.10.20.90">
    <property type="entry name" value="Phosphatidylinositol 3-kinase Catalytic Subunit, Chain A, domain 1"/>
    <property type="match status" value="1"/>
</dbReference>
<dbReference type="PANTHER" id="PTHR10677">
    <property type="entry name" value="UBIQUILIN"/>
    <property type="match status" value="1"/>
</dbReference>
<dbReference type="SMART" id="SM00213">
    <property type="entry name" value="UBQ"/>
    <property type="match status" value="1"/>
</dbReference>
<feature type="domain" description="Ubiquitin-like" evidence="2">
    <location>
        <begin position="37"/>
        <end position="96"/>
    </location>
</feature>
<name>A0A1Y3AVD4_EURMA</name>
<dbReference type="EMBL" id="MUJZ01056149">
    <property type="protein sequence ID" value="OTF72442.1"/>
    <property type="molecule type" value="Genomic_DNA"/>
</dbReference>
<dbReference type="InterPro" id="IPR015496">
    <property type="entry name" value="Ubiquilin"/>
</dbReference>
<dbReference type="SUPFAM" id="SSF54236">
    <property type="entry name" value="Ubiquitin-like"/>
    <property type="match status" value="1"/>
</dbReference>
<dbReference type="OrthoDB" id="9450922at2759"/>
<protein>
    <recommendedName>
        <fullName evidence="2">Ubiquitin-like domain-containing protein</fullName>
    </recommendedName>
</protein>
<evidence type="ECO:0000259" key="2">
    <source>
        <dbReference type="PROSITE" id="PS50053"/>
    </source>
</evidence>
<dbReference type="InterPro" id="IPR029071">
    <property type="entry name" value="Ubiquitin-like_domsf"/>
</dbReference>
<proteinExistence type="predicted"/>
<gene>
    <name evidence="3" type="ORF">BLA29_010768</name>
</gene>
<feature type="compositionally biased region" description="Polar residues" evidence="1">
    <location>
        <begin position="1"/>
        <end position="11"/>
    </location>
</feature>
<feature type="compositionally biased region" description="Low complexity" evidence="1">
    <location>
        <begin position="15"/>
        <end position="31"/>
    </location>
</feature>
<evidence type="ECO:0000313" key="4">
    <source>
        <dbReference type="Proteomes" id="UP000194236"/>
    </source>
</evidence>
<dbReference type="GO" id="GO:0031593">
    <property type="term" value="F:polyubiquitin modification-dependent protein binding"/>
    <property type="evidence" value="ECO:0007669"/>
    <property type="project" value="TreeGrafter"/>
</dbReference>
<keyword evidence="4" id="KW-1185">Reference proteome</keyword>
<organism evidence="3 4">
    <name type="scientific">Euroglyphus maynei</name>
    <name type="common">Mayne's house dust mite</name>
    <dbReference type="NCBI Taxonomy" id="6958"/>
    <lineage>
        <taxon>Eukaryota</taxon>
        <taxon>Metazoa</taxon>
        <taxon>Ecdysozoa</taxon>
        <taxon>Arthropoda</taxon>
        <taxon>Chelicerata</taxon>
        <taxon>Arachnida</taxon>
        <taxon>Acari</taxon>
        <taxon>Acariformes</taxon>
        <taxon>Sarcoptiformes</taxon>
        <taxon>Astigmata</taxon>
        <taxon>Psoroptidia</taxon>
        <taxon>Analgoidea</taxon>
        <taxon>Pyroglyphidae</taxon>
        <taxon>Pyroglyphinae</taxon>
        <taxon>Euroglyphus</taxon>
    </lineage>
</organism>
<accession>A0A1Y3AVD4</accession>
<dbReference type="PANTHER" id="PTHR10677:SF3">
    <property type="entry name" value="FI07626P-RELATED"/>
    <property type="match status" value="1"/>
</dbReference>
<dbReference type="GO" id="GO:0005829">
    <property type="term" value="C:cytosol"/>
    <property type="evidence" value="ECO:0007669"/>
    <property type="project" value="TreeGrafter"/>
</dbReference>
<dbReference type="Proteomes" id="UP000194236">
    <property type="component" value="Unassembled WGS sequence"/>
</dbReference>
<feature type="region of interest" description="Disordered" evidence="1">
    <location>
        <begin position="1"/>
        <end position="36"/>
    </location>
</feature>
<dbReference type="PROSITE" id="PS50053">
    <property type="entry name" value="UBIQUITIN_2"/>
    <property type="match status" value="1"/>
</dbReference>
<reference evidence="3 4" key="1">
    <citation type="submission" date="2017-03" db="EMBL/GenBank/DDBJ databases">
        <title>Genome Survey of Euroglyphus maynei.</title>
        <authorList>
            <person name="Arlian L.G."/>
            <person name="Morgan M.S."/>
            <person name="Rider S.D."/>
        </authorList>
    </citation>
    <scope>NUCLEOTIDE SEQUENCE [LARGE SCALE GENOMIC DNA]</scope>
    <source>
        <strain evidence="3">Arlian Lab</strain>
        <tissue evidence="3">Whole body</tissue>
    </source>
</reference>
<comment type="caution">
    <text evidence="3">The sequence shown here is derived from an EMBL/GenBank/DDBJ whole genome shotgun (WGS) entry which is preliminary data.</text>
</comment>
<dbReference type="InterPro" id="IPR000626">
    <property type="entry name" value="Ubiquitin-like_dom"/>
</dbReference>